<dbReference type="OrthoDB" id="198518at2157"/>
<evidence type="ECO:0000256" key="1">
    <source>
        <dbReference type="SAM" id="MobiDB-lite"/>
    </source>
</evidence>
<organism evidence="2 3">
    <name type="scientific">Natronorubrum halalkaliphilum</name>
    <dbReference type="NCBI Taxonomy" id="2691917"/>
    <lineage>
        <taxon>Archaea</taxon>
        <taxon>Methanobacteriati</taxon>
        <taxon>Methanobacteriota</taxon>
        <taxon>Stenosarchaea group</taxon>
        <taxon>Halobacteria</taxon>
        <taxon>Halobacteriales</taxon>
        <taxon>Natrialbaceae</taxon>
        <taxon>Natronorubrum</taxon>
    </lineage>
</organism>
<sequence>MAKDTWPTKRHRFAASLDLPAALTALGVEVLDVSSERAIVVASRSVLDIVVVEGALSDARAIEVGVIDYPADAPKEPDARIETLLERLENAQTPADRGPLSDSGTNLS</sequence>
<comment type="caution">
    <text evidence="2">The sequence shown here is derived from an EMBL/GenBank/DDBJ whole genome shotgun (WGS) entry which is preliminary data.</text>
</comment>
<dbReference type="EMBL" id="WUYX01000026">
    <property type="protein sequence ID" value="MXV61837.1"/>
    <property type="molecule type" value="Genomic_DNA"/>
</dbReference>
<protein>
    <submittedName>
        <fullName evidence="2">Uncharacterized protein</fullName>
    </submittedName>
</protein>
<feature type="region of interest" description="Disordered" evidence="1">
    <location>
        <begin position="88"/>
        <end position="108"/>
    </location>
</feature>
<evidence type="ECO:0000313" key="2">
    <source>
        <dbReference type="EMBL" id="MXV61837.1"/>
    </source>
</evidence>
<proteinExistence type="predicted"/>
<dbReference type="AlphaFoldDB" id="A0A6B0VL48"/>
<evidence type="ECO:0000313" key="3">
    <source>
        <dbReference type="Proteomes" id="UP000434101"/>
    </source>
</evidence>
<accession>A0A6B0VL48</accession>
<dbReference type="Proteomes" id="UP000434101">
    <property type="component" value="Unassembled WGS sequence"/>
</dbReference>
<dbReference type="RefSeq" id="WP_160064069.1">
    <property type="nucleotide sequence ID" value="NZ_WUYX01000026.1"/>
</dbReference>
<gene>
    <name evidence="2" type="ORF">GS429_07105</name>
</gene>
<name>A0A6B0VL48_9EURY</name>
<keyword evidence="3" id="KW-1185">Reference proteome</keyword>
<reference evidence="2 3" key="1">
    <citation type="submission" date="2020-01" db="EMBL/GenBank/DDBJ databases">
        <title>Natronorubrum sp. JWXQ-INN 674 isolated from Inner Mongolia Autonomous Region of China.</title>
        <authorList>
            <person name="Xue Q."/>
        </authorList>
    </citation>
    <scope>NUCLEOTIDE SEQUENCE [LARGE SCALE GENOMIC DNA]</scope>
    <source>
        <strain evidence="2 3">JWXQ-INN-674</strain>
    </source>
</reference>